<dbReference type="Proteomes" id="UP000266389">
    <property type="component" value="Unassembled WGS sequence"/>
</dbReference>
<dbReference type="AlphaFoldDB" id="A0A395M0Y7"/>
<evidence type="ECO:0000313" key="2">
    <source>
        <dbReference type="Proteomes" id="UP000266389"/>
    </source>
</evidence>
<protein>
    <recommendedName>
        <fullName evidence="3">DUF4259 domain-containing protein</fullName>
    </recommendedName>
</protein>
<gene>
    <name evidence="1" type="ORF">D0433_05405</name>
</gene>
<name>A0A395M0Y7_9BACT</name>
<evidence type="ECO:0008006" key="3">
    <source>
        <dbReference type="Google" id="ProtNLM"/>
    </source>
</evidence>
<organism evidence="1 2">
    <name type="scientific">Candidatus Thermochlorobacter aerophilus</name>
    <dbReference type="NCBI Taxonomy" id="1868324"/>
    <lineage>
        <taxon>Bacteria</taxon>
        <taxon>Pseudomonadati</taxon>
        <taxon>Chlorobiota</taxon>
        <taxon>Chlorobiia</taxon>
        <taxon>Chlorobiales</taxon>
        <taxon>Candidatus Thermochlorobacteriaceae</taxon>
        <taxon>Candidatus Thermochlorobacter</taxon>
    </lineage>
</organism>
<accession>A0A395M0Y7</accession>
<evidence type="ECO:0000313" key="1">
    <source>
        <dbReference type="EMBL" id="RFM24426.1"/>
    </source>
</evidence>
<reference evidence="1 2" key="1">
    <citation type="journal article" date="2011" name="ISME J.">
        <title>Community ecology of hot spring cyanobacterial mats: predominant populations and their functional potential.</title>
        <authorList>
            <person name="Klatt C.G."/>
            <person name="Wood J.M."/>
            <person name="Rusch D.B."/>
            <person name="Bateson M.M."/>
            <person name="Hamamura N."/>
            <person name="Heidelberg J.F."/>
            <person name="Grossman A.R."/>
            <person name="Bhaya D."/>
            <person name="Cohan F.M."/>
            <person name="Kuhl M."/>
            <person name="Bryant D.A."/>
            <person name="Ward D.M."/>
        </authorList>
    </citation>
    <scope>NUCLEOTIDE SEQUENCE [LARGE SCALE GENOMIC DNA]</scope>
    <source>
        <strain evidence="1">OS</strain>
    </source>
</reference>
<dbReference type="EMBL" id="PHFL01000039">
    <property type="protein sequence ID" value="RFM24426.1"/>
    <property type="molecule type" value="Genomic_DNA"/>
</dbReference>
<comment type="caution">
    <text evidence="1">The sequence shown here is derived from an EMBL/GenBank/DDBJ whole genome shotgun (WGS) entry which is preliminary data.</text>
</comment>
<sequence>MGIWGPDIFDNDAAAAAKAIFEDAIAEGLSVADASARVMSELGEIAKNEDVLAVIQLALAAMQLEHKALDPNLRDEVLHIIRSGKSLKPWADLGEINLAQRKQALSVLGAALSA</sequence>
<proteinExistence type="predicted"/>